<dbReference type="EMBL" id="MN740706">
    <property type="protein sequence ID" value="QHU09233.1"/>
    <property type="molecule type" value="Genomic_DNA"/>
</dbReference>
<reference evidence="1" key="1">
    <citation type="journal article" date="2020" name="Nature">
        <title>Giant virus diversity and host interactions through global metagenomics.</title>
        <authorList>
            <person name="Schulz F."/>
            <person name="Roux S."/>
            <person name="Paez-Espino D."/>
            <person name="Jungbluth S."/>
            <person name="Walsh D.A."/>
            <person name="Denef V.J."/>
            <person name="McMahon K.D."/>
            <person name="Konstantinidis K.T."/>
            <person name="Eloe-Fadrosh E.A."/>
            <person name="Kyrpides N.C."/>
            <person name="Woyke T."/>
        </authorList>
    </citation>
    <scope>NUCLEOTIDE SEQUENCE</scope>
    <source>
        <strain evidence="1">GVMAG-S-1074260-58</strain>
    </source>
</reference>
<dbReference type="AlphaFoldDB" id="A0A6C0JV35"/>
<organism evidence="1">
    <name type="scientific">viral metagenome</name>
    <dbReference type="NCBI Taxonomy" id="1070528"/>
    <lineage>
        <taxon>unclassified sequences</taxon>
        <taxon>metagenomes</taxon>
        <taxon>organismal metagenomes</taxon>
    </lineage>
</organism>
<evidence type="ECO:0000313" key="1">
    <source>
        <dbReference type="EMBL" id="QHU09233.1"/>
    </source>
</evidence>
<name>A0A6C0JV35_9ZZZZ</name>
<accession>A0A6C0JV35</accession>
<sequence>MPIVIRKIRNQDLYKVMNKETGVIHSKGTTLNKAKAQKRLLDTMDGGIHFTRVGYKLY</sequence>
<proteinExistence type="predicted"/>
<protein>
    <submittedName>
        <fullName evidence="1">Uncharacterized protein</fullName>
    </submittedName>
</protein>